<dbReference type="GO" id="GO:0006396">
    <property type="term" value="P:RNA processing"/>
    <property type="evidence" value="ECO:0007669"/>
    <property type="project" value="InterPro"/>
</dbReference>
<dbReference type="PANTHER" id="PTHR43191">
    <property type="entry name" value="RRNA METHYLTRANSFERASE 3"/>
    <property type="match status" value="1"/>
</dbReference>
<dbReference type="InterPro" id="IPR001537">
    <property type="entry name" value="SpoU_MeTrfase"/>
</dbReference>
<keyword evidence="6" id="KW-1185">Reference proteome</keyword>
<proteinExistence type="predicted"/>
<dbReference type="GO" id="GO:0008173">
    <property type="term" value="F:RNA methyltransferase activity"/>
    <property type="evidence" value="ECO:0007669"/>
    <property type="project" value="InterPro"/>
</dbReference>
<sequence length="290" mass="29569">MTPVAIDDPADPRLAPYAAMRERDLVGRQGRFIVEGEVTLRLMASQRARFRTESVLLAPERWPGLADVLDALDAPVYLAGKTVMSAVAGFPIHRGVLAVGLTGDAPEPAALVPPPPAPALVLGLAGLTNHDNVGACFRNAAAFGADAVLLDAASCDPLYRKAIRVSAGAALITPFGRLPAGADWLAIAEALALEPLALSPSGHETLDAAPPPARALLLLGTEGPGLPAGLMARARTLRIAMAPGFDSLNVATAGALALHRLAGATGRLAPSLASSPAPSPAAGPDRRGEC</sequence>
<evidence type="ECO:0000256" key="3">
    <source>
        <dbReference type="SAM" id="MobiDB-lite"/>
    </source>
</evidence>
<dbReference type="PANTHER" id="PTHR43191:SF12">
    <property type="entry name" value="RRNA METHYLASE"/>
    <property type="match status" value="1"/>
</dbReference>
<dbReference type="CDD" id="cd18095">
    <property type="entry name" value="SpoU-like_rRNA-MTase"/>
    <property type="match status" value="1"/>
</dbReference>
<dbReference type="InterPro" id="IPR029026">
    <property type="entry name" value="tRNA_m1G_MTases_N"/>
</dbReference>
<comment type="caution">
    <text evidence="5">The sequence shown here is derived from an EMBL/GenBank/DDBJ whole genome shotgun (WGS) entry which is preliminary data.</text>
</comment>
<dbReference type="InterPro" id="IPR029064">
    <property type="entry name" value="Ribosomal_eL30-like_sf"/>
</dbReference>
<evidence type="ECO:0000259" key="4">
    <source>
        <dbReference type="Pfam" id="PF00588"/>
    </source>
</evidence>
<gene>
    <name evidence="5" type="primary">rlmB</name>
    <name evidence="5" type="ORF">NBEOAGPD_1396</name>
</gene>
<dbReference type="AlphaFoldDB" id="A0AA37MAA3"/>
<evidence type="ECO:0000256" key="2">
    <source>
        <dbReference type="ARBA" id="ARBA00022679"/>
    </source>
</evidence>
<dbReference type="InterPro" id="IPR029028">
    <property type="entry name" value="Alpha/beta_knot_MTases"/>
</dbReference>
<dbReference type="SUPFAM" id="SSF55315">
    <property type="entry name" value="L30e-like"/>
    <property type="match status" value="1"/>
</dbReference>
<evidence type="ECO:0000313" key="6">
    <source>
        <dbReference type="Proteomes" id="UP001055108"/>
    </source>
</evidence>
<dbReference type="GO" id="GO:0003723">
    <property type="term" value="F:RNA binding"/>
    <property type="evidence" value="ECO:0007669"/>
    <property type="project" value="InterPro"/>
</dbReference>
<organism evidence="5 6">
    <name type="scientific">Methylobacterium gregans</name>
    <dbReference type="NCBI Taxonomy" id="374424"/>
    <lineage>
        <taxon>Bacteria</taxon>
        <taxon>Pseudomonadati</taxon>
        <taxon>Pseudomonadota</taxon>
        <taxon>Alphaproteobacteria</taxon>
        <taxon>Hyphomicrobiales</taxon>
        <taxon>Methylobacteriaceae</taxon>
        <taxon>Methylobacterium</taxon>
    </lineage>
</organism>
<keyword evidence="1" id="KW-0489">Methyltransferase</keyword>
<dbReference type="Proteomes" id="UP001055108">
    <property type="component" value="Unassembled WGS sequence"/>
</dbReference>
<dbReference type="InterPro" id="IPR051259">
    <property type="entry name" value="rRNA_Methyltransferase"/>
</dbReference>
<evidence type="ECO:0000256" key="1">
    <source>
        <dbReference type="ARBA" id="ARBA00022603"/>
    </source>
</evidence>
<reference evidence="5" key="1">
    <citation type="journal article" date="2016" name="Front. Microbiol.">
        <title>Genome Sequence of the Piezophilic, Mesophilic Sulfate-Reducing Bacterium Desulfovibrio indicus J2T.</title>
        <authorList>
            <person name="Cao J."/>
            <person name="Maignien L."/>
            <person name="Shao Z."/>
            <person name="Alain K."/>
            <person name="Jebbar M."/>
        </authorList>
    </citation>
    <scope>NUCLEOTIDE SEQUENCE</scope>
    <source>
        <strain evidence="5">NBRC 103626</strain>
    </source>
</reference>
<accession>A0AA37MAA3</accession>
<keyword evidence="2" id="KW-0808">Transferase</keyword>
<reference evidence="5" key="2">
    <citation type="submission" date="2021-08" db="EMBL/GenBank/DDBJ databases">
        <authorList>
            <person name="Tani A."/>
            <person name="Ola A."/>
            <person name="Ogura Y."/>
            <person name="Katsura K."/>
            <person name="Hayashi T."/>
        </authorList>
    </citation>
    <scope>NUCLEOTIDE SEQUENCE</scope>
    <source>
        <strain evidence="5">NBRC 103626</strain>
    </source>
</reference>
<dbReference type="GO" id="GO:0032259">
    <property type="term" value="P:methylation"/>
    <property type="evidence" value="ECO:0007669"/>
    <property type="project" value="UniProtKB-KW"/>
</dbReference>
<dbReference type="Gene3D" id="3.40.1280.10">
    <property type="match status" value="1"/>
</dbReference>
<evidence type="ECO:0000313" key="5">
    <source>
        <dbReference type="EMBL" id="GJD78182.1"/>
    </source>
</evidence>
<feature type="region of interest" description="Disordered" evidence="3">
    <location>
        <begin position="269"/>
        <end position="290"/>
    </location>
</feature>
<name>A0AA37MAA3_9HYPH</name>
<protein>
    <submittedName>
        <fullName evidence="5">23S rRNA (Guanosine-2'-O-)-methyltransferase RlmB</fullName>
    </submittedName>
</protein>
<feature type="compositionally biased region" description="Low complexity" evidence="3">
    <location>
        <begin position="269"/>
        <end position="282"/>
    </location>
</feature>
<dbReference type="Pfam" id="PF00588">
    <property type="entry name" value="SpoU_methylase"/>
    <property type="match status" value="1"/>
</dbReference>
<feature type="domain" description="tRNA/rRNA methyltransferase SpoU type" evidence="4">
    <location>
        <begin position="120"/>
        <end position="259"/>
    </location>
</feature>
<dbReference type="EMBL" id="BPQM01000028">
    <property type="protein sequence ID" value="GJD78182.1"/>
    <property type="molecule type" value="Genomic_DNA"/>
</dbReference>
<dbReference type="SUPFAM" id="SSF75217">
    <property type="entry name" value="alpha/beta knot"/>
    <property type="match status" value="1"/>
</dbReference>